<accession>A0A4U1ECJ4</accession>
<comment type="caution">
    <text evidence="2">The sequence shown here is derived from an EMBL/GenBank/DDBJ whole genome shotgun (WGS) entry which is preliminary data.</text>
</comment>
<reference evidence="3" key="1">
    <citation type="journal article" date="2019" name="IScience">
        <title>Narwhal Genome Reveals Long-Term Low Genetic Diversity despite Current Large Abundance Size.</title>
        <authorList>
            <person name="Westbury M.V."/>
            <person name="Petersen B."/>
            <person name="Garde E."/>
            <person name="Heide-Jorgensen M.P."/>
            <person name="Lorenzen E.D."/>
        </authorList>
    </citation>
    <scope>NUCLEOTIDE SEQUENCE [LARGE SCALE GENOMIC DNA]</scope>
</reference>
<dbReference type="Proteomes" id="UP000308365">
    <property type="component" value="Unassembled WGS sequence"/>
</dbReference>
<organism evidence="2 3">
    <name type="scientific">Monodon monoceros</name>
    <name type="common">Narwhal</name>
    <name type="synonym">Ceratodon monodon</name>
    <dbReference type="NCBI Taxonomy" id="40151"/>
    <lineage>
        <taxon>Eukaryota</taxon>
        <taxon>Metazoa</taxon>
        <taxon>Chordata</taxon>
        <taxon>Craniata</taxon>
        <taxon>Vertebrata</taxon>
        <taxon>Euteleostomi</taxon>
        <taxon>Mammalia</taxon>
        <taxon>Eutheria</taxon>
        <taxon>Laurasiatheria</taxon>
        <taxon>Artiodactyla</taxon>
        <taxon>Whippomorpha</taxon>
        <taxon>Cetacea</taxon>
        <taxon>Odontoceti</taxon>
        <taxon>Monodontidae</taxon>
        <taxon>Monodon</taxon>
    </lineage>
</organism>
<feature type="region of interest" description="Disordered" evidence="1">
    <location>
        <begin position="86"/>
        <end position="113"/>
    </location>
</feature>
<dbReference type="AlphaFoldDB" id="A0A4U1ECJ4"/>
<sequence>MTLVQHHSQARRQTQEDCHNLGITHSALLALRDQPTPFSELSSLLPTKHEHPDSSQLLRQVEAAVTRLVTCICRSPTPTCLCASLPTRRSSSRGRETSFRELAEEKPDGPSSLEKAKAALWPRPLPGRAEAVPGAVGKAQDAVEAARLTEKNLRQALWVRRPWALPAQTPPLDFLEPLPG</sequence>
<protein>
    <submittedName>
        <fullName evidence="2">Uncharacterized protein</fullName>
    </submittedName>
</protein>
<name>A0A4U1ECJ4_MONMO</name>
<evidence type="ECO:0000256" key="1">
    <source>
        <dbReference type="SAM" id="MobiDB-lite"/>
    </source>
</evidence>
<feature type="compositionally biased region" description="Basic and acidic residues" evidence="1">
    <location>
        <begin position="93"/>
        <end position="108"/>
    </location>
</feature>
<proteinExistence type="predicted"/>
<evidence type="ECO:0000313" key="2">
    <source>
        <dbReference type="EMBL" id="TKC33563.1"/>
    </source>
</evidence>
<evidence type="ECO:0000313" key="3">
    <source>
        <dbReference type="Proteomes" id="UP000308365"/>
    </source>
</evidence>
<gene>
    <name evidence="2" type="ORF">EI555_019662</name>
</gene>
<dbReference type="EMBL" id="RWIC01002763">
    <property type="protein sequence ID" value="TKC33563.1"/>
    <property type="molecule type" value="Genomic_DNA"/>
</dbReference>